<evidence type="ECO:0000313" key="1">
    <source>
        <dbReference type="EMBL" id="SDY71496.1"/>
    </source>
</evidence>
<protein>
    <submittedName>
        <fullName evidence="1">Uncharacterized protein</fullName>
    </submittedName>
</protein>
<dbReference type="AlphaFoldDB" id="A0A1H3M4K0"/>
<dbReference type="Proteomes" id="UP000199079">
    <property type="component" value="Unassembled WGS sequence"/>
</dbReference>
<sequence>MQIWKNFERHRQISCVKLPGGQKHMMQNQFVRHISMYHFHHLTSNEQLSSCTRLSMSLMFLMGTLTKLSKR</sequence>
<organism evidence="1 2">
    <name type="scientific">Halopenitus persicus</name>
    <dbReference type="NCBI Taxonomy" id="1048396"/>
    <lineage>
        <taxon>Archaea</taxon>
        <taxon>Methanobacteriati</taxon>
        <taxon>Methanobacteriota</taxon>
        <taxon>Stenosarchaea group</taxon>
        <taxon>Halobacteria</taxon>
        <taxon>Halobacteriales</taxon>
        <taxon>Haloferacaceae</taxon>
        <taxon>Halopenitus</taxon>
    </lineage>
</organism>
<reference evidence="2" key="1">
    <citation type="submission" date="2016-10" db="EMBL/GenBank/DDBJ databases">
        <authorList>
            <person name="Varghese N."/>
            <person name="Submissions S."/>
        </authorList>
    </citation>
    <scope>NUCLEOTIDE SEQUENCE [LARGE SCALE GENOMIC DNA]</scope>
    <source>
        <strain evidence="2">DC30,IBRC 10041,KCTC 4046</strain>
    </source>
</reference>
<gene>
    <name evidence="1" type="ORF">SAMN05216564_108133</name>
</gene>
<keyword evidence="2" id="KW-1185">Reference proteome</keyword>
<dbReference type="EMBL" id="FNPC01000008">
    <property type="protein sequence ID" value="SDY71496.1"/>
    <property type="molecule type" value="Genomic_DNA"/>
</dbReference>
<evidence type="ECO:0000313" key="2">
    <source>
        <dbReference type="Proteomes" id="UP000199079"/>
    </source>
</evidence>
<accession>A0A1H3M4K0</accession>
<proteinExistence type="predicted"/>
<name>A0A1H3M4K0_9EURY</name>